<protein>
    <recommendedName>
        <fullName evidence="3">Transposase IS4-like domain-containing protein</fullName>
    </recommendedName>
</protein>
<evidence type="ECO:0000313" key="2">
    <source>
        <dbReference type="EMBL" id="GAF67492.1"/>
    </source>
</evidence>
<keyword evidence="1" id="KW-1133">Transmembrane helix</keyword>
<name>X0RUT4_9ZZZZ</name>
<dbReference type="PANTHER" id="PTHR34614">
    <property type="match status" value="1"/>
</dbReference>
<evidence type="ECO:0000256" key="1">
    <source>
        <dbReference type="SAM" id="Phobius"/>
    </source>
</evidence>
<keyword evidence="1" id="KW-0472">Membrane</keyword>
<evidence type="ECO:0008006" key="3">
    <source>
        <dbReference type="Google" id="ProtNLM"/>
    </source>
</evidence>
<feature type="transmembrane region" description="Helical" evidence="1">
    <location>
        <begin position="212"/>
        <end position="229"/>
    </location>
</feature>
<dbReference type="PANTHER" id="PTHR34614:SF2">
    <property type="entry name" value="TRANSPOSASE IS4-LIKE DOMAIN-CONTAINING PROTEIN"/>
    <property type="match status" value="1"/>
</dbReference>
<comment type="caution">
    <text evidence="2">The sequence shown here is derived from an EMBL/GenBank/DDBJ whole genome shotgun (WGS) entry which is preliminary data.</text>
</comment>
<dbReference type="AlphaFoldDB" id="X0RUT4"/>
<feature type="non-terminal residue" evidence="2">
    <location>
        <position position="1"/>
    </location>
</feature>
<accession>X0RUT4</accession>
<dbReference type="EMBL" id="BARS01006270">
    <property type="protein sequence ID" value="GAF67492.1"/>
    <property type="molecule type" value="Genomic_DNA"/>
</dbReference>
<gene>
    <name evidence="2" type="ORF">S01H1_12244</name>
</gene>
<keyword evidence="1" id="KW-0812">Transmembrane</keyword>
<sequence>AFKNELRRKKKRRIIIWRRVIPEHSDQIEYFSCYKGDHRTVKDNYKIHWIFSSEKKKRDQGDREKALKKAEYDFAELSGKLNTRKLKNRKDILTKVNDILQERGVKNYFHINLTEVGEEYKKQIGFGRPGRKTKFKTVSKKIYSLSYTRNRKTLKEEKNVDGLFPLLSTDPEMIAKEALLAYKYQPRLEKRFTQFKNIHNAAPLFFKKIERVEGIMFLFFIALMLQAIIEREVRCKMKDKNIIALPVYPENRIAYHPTTAKIFDRFDGISIYHLKQGKKIKIYKDELSELQKEIINILGMSEKEYWL</sequence>
<reference evidence="2" key="1">
    <citation type="journal article" date="2014" name="Front. Microbiol.">
        <title>High frequency of phylogenetically diverse reductive dehalogenase-homologous genes in deep subseafloor sedimentary metagenomes.</title>
        <authorList>
            <person name="Kawai M."/>
            <person name="Futagami T."/>
            <person name="Toyoda A."/>
            <person name="Takaki Y."/>
            <person name="Nishi S."/>
            <person name="Hori S."/>
            <person name="Arai W."/>
            <person name="Tsubouchi T."/>
            <person name="Morono Y."/>
            <person name="Uchiyama I."/>
            <person name="Ito T."/>
            <person name="Fujiyama A."/>
            <person name="Inagaki F."/>
            <person name="Takami H."/>
        </authorList>
    </citation>
    <scope>NUCLEOTIDE SEQUENCE</scope>
    <source>
        <strain evidence="2">Expedition CK06-06</strain>
    </source>
</reference>
<proteinExistence type="predicted"/>
<organism evidence="2">
    <name type="scientific">marine sediment metagenome</name>
    <dbReference type="NCBI Taxonomy" id="412755"/>
    <lineage>
        <taxon>unclassified sequences</taxon>
        <taxon>metagenomes</taxon>
        <taxon>ecological metagenomes</taxon>
    </lineage>
</organism>